<dbReference type="PANTHER" id="PTHR34651">
    <property type="entry name" value="SIMILAR TO ENSANGP00000021391"/>
    <property type="match status" value="1"/>
</dbReference>
<reference evidence="1 2" key="1">
    <citation type="submission" date="2024-04" db="EMBL/GenBank/DDBJ databases">
        <authorList>
            <consortium name="Genoscope - CEA"/>
            <person name="William W."/>
        </authorList>
    </citation>
    <scope>NUCLEOTIDE SEQUENCE [LARGE SCALE GENOMIC DNA]</scope>
</reference>
<organism evidence="1 2">
    <name type="scientific">Lymnaea stagnalis</name>
    <name type="common">Great pond snail</name>
    <name type="synonym">Helix stagnalis</name>
    <dbReference type="NCBI Taxonomy" id="6523"/>
    <lineage>
        <taxon>Eukaryota</taxon>
        <taxon>Metazoa</taxon>
        <taxon>Spiralia</taxon>
        <taxon>Lophotrochozoa</taxon>
        <taxon>Mollusca</taxon>
        <taxon>Gastropoda</taxon>
        <taxon>Heterobranchia</taxon>
        <taxon>Euthyneura</taxon>
        <taxon>Panpulmonata</taxon>
        <taxon>Hygrophila</taxon>
        <taxon>Lymnaeoidea</taxon>
        <taxon>Lymnaeidae</taxon>
        <taxon>Lymnaea</taxon>
    </lineage>
</organism>
<dbReference type="Proteomes" id="UP001497497">
    <property type="component" value="Unassembled WGS sequence"/>
</dbReference>
<evidence type="ECO:0000313" key="1">
    <source>
        <dbReference type="EMBL" id="CAL1528021.1"/>
    </source>
</evidence>
<proteinExistence type="predicted"/>
<dbReference type="AlphaFoldDB" id="A0AAV2H799"/>
<keyword evidence="2" id="KW-1185">Reference proteome</keyword>
<comment type="caution">
    <text evidence="1">The sequence shown here is derived from an EMBL/GenBank/DDBJ whole genome shotgun (WGS) entry which is preliminary data.</text>
</comment>
<protein>
    <submittedName>
        <fullName evidence="1">Uncharacterized protein</fullName>
    </submittedName>
</protein>
<gene>
    <name evidence="1" type="ORF">GSLYS_00002191001</name>
</gene>
<dbReference type="EMBL" id="CAXITT010000026">
    <property type="protein sequence ID" value="CAL1528021.1"/>
    <property type="molecule type" value="Genomic_DNA"/>
</dbReference>
<sequence length="177" mass="20736">MFISRISKFPVLNNNLKFQCKLKISKSCKNTLSWRSGSDQQKIQRGKKPLASEVLTCHLRQRNLPYWTSFCVYYHDVINDQFGVSYFNWKVDGKNYQILRTGCFPFIKYHCSSRAYSDLEVENAFYTFLKCLNLGIPTLAYGIVSWFMVKYSEDVVMIDGTTVKVYFLNKETPDAMY</sequence>
<dbReference type="Pfam" id="PF15031">
    <property type="entry name" value="DUF4528"/>
    <property type="match status" value="1"/>
</dbReference>
<dbReference type="PANTHER" id="PTHR34651:SF1">
    <property type="entry name" value="SIMILAR TO ENSANGP00000021391"/>
    <property type="match status" value="1"/>
</dbReference>
<name>A0AAV2H799_LYMST</name>
<accession>A0AAV2H799</accession>
<evidence type="ECO:0000313" key="2">
    <source>
        <dbReference type="Proteomes" id="UP001497497"/>
    </source>
</evidence>
<dbReference type="InterPro" id="IPR029245">
    <property type="entry name" value="DUF4528"/>
</dbReference>